<dbReference type="InterPro" id="IPR012433">
    <property type="entry name" value="Imm11"/>
</dbReference>
<dbReference type="AlphaFoldDB" id="A0A0P1H233"/>
<protein>
    <recommendedName>
        <fullName evidence="1">Immunity MXAN-0049 protein domain-containing protein</fullName>
    </recommendedName>
</protein>
<dbReference type="RefSeq" id="WP_058248785.1">
    <property type="nucleotide sequence ID" value="NZ_CYSE01000007.1"/>
</dbReference>
<keyword evidence="3" id="KW-1185">Reference proteome</keyword>
<accession>A0A0P1H233</accession>
<dbReference type="OrthoDB" id="8660107at2"/>
<gene>
    <name evidence="2" type="ORF">TRN7648_03345</name>
</gene>
<dbReference type="Pfam" id="PF07791">
    <property type="entry name" value="Imm11"/>
    <property type="match status" value="1"/>
</dbReference>
<proteinExistence type="predicted"/>
<evidence type="ECO:0000313" key="3">
    <source>
        <dbReference type="Proteomes" id="UP000054935"/>
    </source>
</evidence>
<evidence type="ECO:0000313" key="2">
    <source>
        <dbReference type="EMBL" id="CUH81162.1"/>
    </source>
</evidence>
<sequence length="225" mass="25331">MPYAFDIPSVFGRFNPDGEFRGYWPLVEEYYKKLVEDGKTEHAFFTTYKLELWKEYHKGTAVIPDEIFPRSYHLAKAYKSLGDIFDVGFGLCLSQEVKDILEGLEPGRHQIAPMDVISLTGEAVKGSYYLLRIRSILDAFDAENSDPNCFTKAKSGLMRINGTSKDCAAGIALDPKVIEGHHLWRGFFSAETGISGFDFYVSDSFHDAIAAAKLKTPKFMRLMAV</sequence>
<evidence type="ECO:0000259" key="1">
    <source>
        <dbReference type="Pfam" id="PF07791"/>
    </source>
</evidence>
<dbReference type="EMBL" id="CYSE01000007">
    <property type="protein sequence ID" value="CUH81162.1"/>
    <property type="molecule type" value="Genomic_DNA"/>
</dbReference>
<reference evidence="2 3" key="1">
    <citation type="submission" date="2015-09" db="EMBL/GenBank/DDBJ databases">
        <authorList>
            <consortium name="Swine Surveillance"/>
        </authorList>
    </citation>
    <scope>NUCLEOTIDE SEQUENCE [LARGE SCALE GENOMIC DNA]</scope>
    <source>
        <strain evidence="2 3">CECT 7648</strain>
    </source>
</reference>
<dbReference type="Proteomes" id="UP000054935">
    <property type="component" value="Unassembled WGS sequence"/>
</dbReference>
<organism evidence="2 3">
    <name type="scientific">Tropicibacter naphthalenivorans</name>
    <dbReference type="NCBI Taxonomy" id="441103"/>
    <lineage>
        <taxon>Bacteria</taxon>
        <taxon>Pseudomonadati</taxon>
        <taxon>Pseudomonadota</taxon>
        <taxon>Alphaproteobacteria</taxon>
        <taxon>Rhodobacterales</taxon>
        <taxon>Roseobacteraceae</taxon>
        <taxon>Tropicibacter</taxon>
    </lineage>
</organism>
<name>A0A0P1H233_9RHOB</name>
<feature type="domain" description="Immunity MXAN-0049 protein" evidence="1">
    <location>
        <begin position="76"/>
        <end position="219"/>
    </location>
</feature>